<dbReference type="EMBL" id="JAODUO010001214">
    <property type="protein sequence ID" value="KAK2168842.1"/>
    <property type="molecule type" value="Genomic_DNA"/>
</dbReference>
<dbReference type="InterPro" id="IPR000990">
    <property type="entry name" value="Innexin"/>
</dbReference>
<dbReference type="GO" id="GO:0005886">
    <property type="term" value="C:plasma membrane"/>
    <property type="evidence" value="ECO:0007669"/>
    <property type="project" value="UniProtKB-SubCell"/>
</dbReference>
<evidence type="ECO:0000313" key="10">
    <source>
        <dbReference type="Proteomes" id="UP001209878"/>
    </source>
</evidence>
<keyword evidence="8" id="KW-0407">Ion channel</keyword>
<protein>
    <submittedName>
        <fullName evidence="9">Uncharacterized protein</fullName>
    </submittedName>
</protein>
<comment type="caution">
    <text evidence="9">The sequence shown here is derived from an EMBL/GenBank/DDBJ whole genome shotgun (WGS) entry which is preliminary data.</text>
</comment>
<keyword evidence="7" id="KW-0472">Membrane</keyword>
<dbReference type="PANTHER" id="PTHR11893">
    <property type="entry name" value="INNEXIN"/>
    <property type="match status" value="1"/>
</dbReference>
<dbReference type="PANTHER" id="PTHR11893:SF36">
    <property type="entry name" value="INNEXIN-5"/>
    <property type="match status" value="1"/>
</dbReference>
<evidence type="ECO:0000256" key="8">
    <source>
        <dbReference type="ARBA" id="ARBA00023303"/>
    </source>
</evidence>
<evidence type="ECO:0000256" key="4">
    <source>
        <dbReference type="ARBA" id="ARBA00022692"/>
    </source>
</evidence>
<keyword evidence="4" id="KW-0812">Transmembrane</keyword>
<organism evidence="9 10">
    <name type="scientific">Ridgeia piscesae</name>
    <name type="common">Tubeworm</name>
    <dbReference type="NCBI Taxonomy" id="27915"/>
    <lineage>
        <taxon>Eukaryota</taxon>
        <taxon>Metazoa</taxon>
        <taxon>Spiralia</taxon>
        <taxon>Lophotrochozoa</taxon>
        <taxon>Annelida</taxon>
        <taxon>Polychaeta</taxon>
        <taxon>Sedentaria</taxon>
        <taxon>Canalipalpata</taxon>
        <taxon>Sabellida</taxon>
        <taxon>Siboglinidae</taxon>
        <taxon>Ridgeia</taxon>
    </lineage>
</organism>
<evidence type="ECO:0000256" key="3">
    <source>
        <dbReference type="ARBA" id="ARBA00022475"/>
    </source>
</evidence>
<comment type="subcellular location">
    <subcellularLocation>
        <location evidence="1">Cell membrane</location>
        <topology evidence="1">Multi-pass membrane protein</topology>
    </subcellularLocation>
</comment>
<gene>
    <name evidence="9" type="ORF">NP493_1216g00090</name>
</gene>
<sequence>MDSFLATIADIRDSRVGGGDCFCDRLNCKYTVYLMVVFSLIVTTRRYVGDQVSCWAPSHFTDSHRQYANQVSRHRVSSSSWFSCAGVRLQSCTFWSSNSPLCSVGLSPSFVSLRLSKVPPLFHHRRELPFFQRRCCMVLCLI</sequence>
<name>A0AAD9KCX0_RIDPI</name>
<keyword evidence="3" id="KW-1003">Cell membrane</keyword>
<evidence type="ECO:0000256" key="1">
    <source>
        <dbReference type="ARBA" id="ARBA00004651"/>
    </source>
</evidence>
<reference evidence="9" key="1">
    <citation type="journal article" date="2023" name="Mol. Biol. Evol.">
        <title>Third-Generation Sequencing Reveals the Adaptive Role of the Epigenome in Three Deep-Sea Polychaetes.</title>
        <authorList>
            <person name="Perez M."/>
            <person name="Aroh O."/>
            <person name="Sun Y."/>
            <person name="Lan Y."/>
            <person name="Juniper S.K."/>
            <person name="Young C.R."/>
            <person name="Angers B."/>
            <person name="Qian P.Y."/>
        </authorList>
    </citation>
    <scope>NUCLEOTIDE SEQUENCE</scope>
    <source>
        <strain evidence="9">R07B-5</strain>
    </source>
</reference>
<evidence type="ECO:0000256" key="5">
    <source>
        <dbReference type="ARBA" id="ARBA00022989"/>
    </source>
</evidence>
<dbReference type="Pfam" id="PF00876">
    <property type="entry name" value="Innexin"/>
    <property type="match status" value="1"/>
</dbReference>
<dbReference type="GO" id="GO:0034220">
    <property type="term" value="P:monoatomic ion transmembrane transport"/>
    <property type="evidence" value="ECO:0007669"/>
    <property type="project" value="UniProtKB-KW"/>
</dbReference>
<dbReference type="Proteomes" id="UP001209878">
    <property type="component" value="Unassembled WGS sequence"/>
</dbReference>
<keyword evidence="6" id="KW-0406">Ion transport</keyword>
<evidence type="ECO:0000313" key="9">
    <source>
        <dbReference type="EMBL" id="KAK2168842.1"/>
    </source>
</evidence>
<keyword evidence="2" id="KW-0813">Transport</keyword>
<evidence type="ECO:0000256" key="2">
    <source>
        <dbReference type="ARBA" id="ARBA00022448"/>
    </source>
</evidence>
<keyword evidence="5" id="KW-1133">Transmembrane helix</keyword>
<accession>A0AAD9KCX0</accession>
<dbReference type="AlphaFoldDB" id="A0AAD9KCX0"/>
<evidence type="ECO:0000256" key="6">
    <source>
        <dbReference type="ARBA" id="ARBA00023065"/>
    </source>
</evidence>
<proteinExistence type="predicted"/>
<evidence type="ECO:0000256" key="7">
    <source>
        <dbReference type="ARBA" id="ARBA00023136"/>
    </source>
</evidence>
<keyword evidence="10" id="KW-1185">Reference proteome</keyword>